<organism evidence="3">
    <name type="scientific">Nicotiana tabacum</name>
    <name type="common">Common tobacco</name>
    <dbReference type="NCBI Taxonomy" id="4097"/>
    <lineage>
        <taxon>Eukaryota</taxon>
        <taxon>Viridiplantae</taxon>
        <taxon>Streptophyta</taxon>
        <taxon>Embryophyta</taxon>
        <taxon>Tracheophyta</taxon>
        <taxon>Spermatophyta</taxon>
        <taxon>Magnoliopsida</taxon>
        <taxon>eudicotyledons</taxon>
        <taxon>Gunneridae</taxon>
        <taxon>Pentapetalae</taxon>
        <taxon>asterids</taxon>
        <taxon>lamiids</taxon>
        <taxon>Solanales</taxon>
        <taxon>Solanaceae</taxon>
        <taxon>Nicotianoideae</taxon>
        <taxon>Nicotianeae</taxon>
        <taxon>Nicotiana</taxon>
    </lineage>
</organism>
<evidence type="ECO:0000259" key="2">
    <source>
        <dbReference type="Pfam" id="PF03732"/>
    </source>
</evidence>
<evidence type="ECO:0000313" key="3">
    <source>
        <dbReference type="RefSeq" id="XP_016477633.1"/>
    </source>
</evidence>
<dbReference type="InterPro" id="IPR005162">
    <property type="entry name" value="Retrotrans_gag_dom"/>
</dbReference>
<protein>
    <recommendedName>
        <fullName evidence="2">Retrotransposon gag domain-containing protein</fullName>
    </recommendedName>
</protein>
<dbReference type="PANTHER" id="PTHR33223:SF8">
    <property type="entry name" value="OS04G0172440 PROTEIN"/>
    <property type="match status" value="1"/>
</dbReference>
<dbReference type="OrthoDB" id="1724165at2759"/>
<gene>
    <name evidence="3" type="primary">LOC107799075</name>
</gene>
<feature type="region of interest" description="Disordered" evidence="1">
    <location>
        <begin position="559"/>
        <end position="582"/>
    </location>
</feature>
<sequence>MTLPAVTTSEDSPISGIPASESSAAEENRILRLRVMEMWDAWTNGKEPSSAILEFPELFPRSTGTSNVPISHPNVPLGKPTISAHYVGGTSEPAVPRPVFDPSAFTYQTPTYQPELPQYPTYAYPHPPTYEFTPGQDKTPKVTEQDEMGKKMRSLEQSLKNMQGLSGKKSVSYTNLCMFPHVHLLSGFKTPKFEKYDGHDDPIAHLKKYCNQLRGVGGKEELLMTYFWERLIGIASEWYMDQDISRWHIWDDLAQYFVRQFQYNIDIAPNRNSLTNLKKKPSENFREYAIKWRKQASRVKPPMDEIEMVTVFLQAQEPDYFQNMMSAMGKPFAEAIKIGDMVEHGLKTGRILSQAAIRATSQAIQGGSGGMANNRTREEKTMAASGGRRYRARRPVFSEITPQHYNPHSDMVYAPPLYAVMNAQPFSRPQPQANRNQPLFQRNQPPHQNHYNPRPSQNNFRPREPPRRPNYTPIGEPYSTLFPKLVEGHDTSNYWTLKQAVENLLEQGKIVLKDEDVPNVTNNPLSAHNNGPIIGMICEGKEFDPALKAIIAIANAERKPKATPKQEKGEKKSKITETEPEKKIDVSKQAYVVWGTIKPHRLNEPVVIGRIPQKP</sequence>
<feature type="region of interest" description="Disordered" evidence="1">
    <location>
        <begin position="1"/>
        <end position="23"/>
    </location>
</feature>
<dbReference type="PANTHER" id="PTHR33223">
    <property type="entry name" value="CCHC-TYPE DOMAIN-CONTAINING PROTEIN"/>
    <property type="match status" value="1"/>
</dbReference>
<dbReference type="Pfam" id="PF03732">
    <property type="entry name" value="Retrotrans_gag"/>
    <property type="match status" value="1"/>
</dbReference>
<dbReference type="AlphaFoldDB" id="A0A1S4AMH6"/>
<feature type="non-terminal residue" evidence="3">
    <location>
        <position position="615"/>
    </location>
</feature>
<feature type="compositionally biased region" description="Polar residues" evidence="1">
    <location>
        <begin position="426"/>
        <end position="460"/>
    </location>
</feature>
<dbReference type="RefSeq" id="XP_016477633.1">
    <property type="nucleotide sequence ID" value="XM_016622147.1"/>
</dbReference>
<dbReference type="KEGG" id="nta:107799075"/>
<name>A0A1S4AMH6_TOBAC</name>
<dbReference type="PaxDb" id="4097-A0A1S4AMH6"/>
<evidence type="ECO:0000256" key="1">
    <source>
        <dbReference type="SAM" id="MobiDB-lite"/>
    </source>
</evidence>
<feature type="compositionally biased region" description="Polar residues" evidence="1">
    <location>
        <begin position="1"/>
        <end position="12"/>
    </location>
</feature>
<accession>A0A1S4AMH6</accession>
<feature type="region of interest" description="Disordered" evidence="1">
    <location>
        <begin position="426"/>
        <end position="476"/>
    </location>
</feature>
<feature type="domain" description="Retrotransposon gag" evidence="2">
    <location>
        <begin position="227"/>
        <end position="314"/>
    </location>
</feature>
<proteinExistence type="predicted"/>
<reference evidence="3" key="1">
    <citation type="submission" date="2025-08" db="UniProtKB">
        <authorList>
            <consortium name="RefSeq"/>
        </authorList>
    </citation>
    <scope>IDENTIFICATION</scope>
</reference>